<protein>
    <submittedName>
        <fullName evidence="1">Uncharacterized protein</fullName>
    </submittedName>
</protein>
<dbReference type="AlphaFoldDB" id="A0A5P1EBI1"/>
<evidence type="ECO:0000313" key="2">
    <source>
        <dbReference type="Proteomes" id="UP000243459"/>
    </source>
</evidence>
<dbReference type="Proteomes" id="UP000243459">
    <property type="component" value="Chromosome 7"/>
</dbReference>
<dbReference type="Gramene" id="ONK63174">
    <property type="protein sequence ID" value="ONK63174"/>
    <property type="gene ID" value="A4U43_C07F12170"/>
</dbReference>
<gene>
    <name evidence="1" type="ORF">A4U43_C07F12170</name>
</gene>
<name>A0A5P1EBI1_ASPOF</name>
<proteinExistence type="predicted"/>
<reference evidence="2" key="1">
    <citation type="journal article" date="2017" name="Nat. Commun.">
        <title>The asparagus genome sheds light on the origin and evolution of a young Y chromosome.</title>
        <authorList>
            <person name="Harkess A."/>
            <person name="Zhou J."/>
            <person name="Xu C."/>
            <person name="Bowers J.E."/>
            <person name="Van der Hulst R."/>
            <person name="Ayyampalayam S."/>
            <person name="Mercati F."/>
            <person name="Riccardi P."/>
            <person name="McKain M.R."/>
            <person name="Kakrana A."/>
            <person name="Tang H."/>
            <person name="Ray J."/>
            <person name="Groenendijk J."/>
            <person name="Arikit S."/>
            <person name="Mathioni S.M."/>
            <person name="Nakano M."/>
            <person name="Shan H."/>
            <person name="Telgmann-Rauber A."/>
            <person name="Kanno A."/>
            <person name="Yue Z."/>
            <person name="Chen H."/>
            <person name="Li W."/>
            <person name="Chen Y."/>
            <person name="Xu X."/>
            <person name="Zhang Y."/>
            <person name="Luo S."/>
            <person name="Chen H."/>
            <person name="Gao J."/>
            <person name="Mao Z."/>
            <person name="Pires J.C."/>
            <person name="Luo M."/>
            <person name="Kudrna D."/>
            <person name="Wing R.A."/>
            <person name="Meyers B.C."/>
            <person name="Yi K."/>
            <person name="Kong H."/>
            <person name="Lavrijsen P."/>
            <person name="Sunseri F."/>
            <person name="Falavigna A."/>
            <person name="Ye Y."/>
            <person name="Leebens-Mack J.H."/>
            <person name="Chen G."/>
        </authorList>
    </citation>
    <scope>NUCLEOTIDE SEQUENCE [LARGE SCALE GENOMIC DNA]</scope>
    <source>
        <strain evidence="2">cv. DH0086</strain>
    </source>
</reference>
<sequence>MVPFILRERNDHGQRSMKAITAPEVRLYKEWRGILGWRFDLHAFLAKSWKEQKSISFKSNYFDLGLNILINTLILDFTLSKIGRPAPEAKGMIDTMSLLRQRFRRRAGDMKELNFQFLLTLRMMRKKVKKEKKRA</sequence>
<keyword evidence="2" id="KW-1185">Reference proteome</keyword>
<accession>A0A5P1EBI1</accession>
<evidence type="ECO:0000313" key="1">
    <source>
        <dbReference type="EMBL" id="ONK63174.1"/>
    </source>
</evidence>
<organism evidence="1 2">
    <name type="scientific">Asparagus officinalis</name>
    <name type="common">Garden asparagus</name>
    <dbReference type="NCBI Taxonomy" id="4686"/>
    <lineage>
        <taxon>Eukaryota</taxon>
        <taxon>Viridiplantae</taxon>
        <taxon>Streptophyta</taxon>
        <taxon>Embryophyta</taxon>
        <taxon>Tracheophyta</taxon>
        <taxon>Spermatophyta</taxon>
        <taxon>Magnoliopsida</taxon>
        <taxon>Liliopsida</taxon>
        <taxon>Asparagales</taxon>
        <taxon>Asparagaceae</taxon>
        <taxon>Asparagoideae</taxon>
        <taxon>Asparagus</taxon>
    </lineage>
</organism>
<dbReference type="EMBL" id="CM007387">
    <property type="protein sequence ID" value="ONK63174.1"/>
    <property type="molecule type" value="Genomic_DNA"/>
</dbReference>